<keyword evidence="1" id="KW-0732">Signal</keyword>
<dbReference type="GeneID" id="98612934"/>
<protein>
    <submittedName>
        <fullName evidence="2">Uncharacterized protein</fullName>
    </submittedName>
</protein>
<dbReference type="HOGENOM" id="CLU_1271521_0_0_6"/>
<keyword evidence="3" id="KW-1185">Reference proteome</keyword>
<evidence type="ECO:0000313" key="3">
    <source>
        <dbReference type="Proteomes" id="UP000001947"/>
    </source>
</evidence>
<gene>
    <name evidence="2" type="ordered locus">Sde_1257</name>
</gene>
<accession>Q21LB0</accession>
<dbReference type="AlphaFoldDB" id="Q21LB0"/>
<name>Q21LB0_SACD2</name>
<organism evidence="2 3">
    <name type="scientific">Saccharophagus degradans (strain 2-40 / ATCC 43961 / DSM 17024)</name>
    <dbReference type="NCBI Taxonomy" id="203122"/>
    <lineage>
        <taxon>Bacteria</taxon>
        <taxon>Pseudomonadati</taxon>
        <taxon>Pseudomonadota</taxon>
        <taxon>Gammaproteobacteria</taxon>
        <taxon>Cellvibrionales</taxon>
        <taxon>Cellvibrionaceae</taxon>
        <taxon>Saccharophagus</taxon>
    </lineage>
</organism>
<evidence type="ECO:0000313" key="2">
    <source>
        <dbReference type="EMBL" id="ABD80519.1"/>
    </source>
</evidence>
<evidence type="ECO:0000256" key="1">
    <source>
        <dbReference type="SAM" id="SignalP"/>
    </source>
</evidence>
<feature type="signal peptide" evidence="1">
    <location>
        <begin position="1"/>
        <end position="24"/>
    </location>
</feature>
<sequence length="217" mass="24010">MNQLIKAFKSIVVVGLILPSLSCASDVDFAKEADKLCALYNPKNWGALQGSGDLQQVYGVISARQENELENTAIKRVLAAADASSFSNYYYSVRAGIEAELGGVWECDYFDQFFMPEQTVVVVQLVDVVKKRIDPQADNTIVIMVAHTGEILINNTPIVSNDDSVLEQAIESTTRGKPITNFSFVLYMDEAANGNLVSRIFRVLKKMGVERVEVIDY</sequence>
<reference evidence="2 3" key="1">
    <citation type="journal article" date="2008" name="PLoS Genet.">
        <title>Complete genome sequence of the complex carbohydrate-degrading marine bacterium, Saccharophagus degradans strain 2-40 T.</title>
        <authorList>
            <person name="Weiner R.M."/>
            <person name="Taylor L.E.II."/>
            <person name="Henrissat B."/>
            <person name="Hauser L."/>
            <person name="Land M."/>
            <person name="Coutinho P.M."/>
            <person name="Rancurel C."/>
            <person name="Saunders E.H."/>
            <person name="Longmire A.G."/>
            <person name="Zhang H."/>
            <person name="Bayer E.A."/>
            <person name="Gilbert H.J."/>
            <person name="Larimer F."/>
            <person name="Zhulin I.B."/>
            <person name="Ekborg N.A."/>
            <person name="Lamed R."/>
            <person name="Richardson P.M."/>
            <person name="Borovok I."/>
            <person name="Hutcheson S."/>
        </authorList>
    </citation>
    <scope>NUCLEOTIDE SEQUENCE [LARGE SCALE GENOMIC DNA]</scope>
    <source>
        <strain evidence="3">2-40 / ATCC 43961 / DSM 17024</strain>
    </source>
</reference>
<proteinExistence type="predicted"/>
<feature type="chain" id="PRO_5004200200" evidence="1">
    <location>
        <begin position="25"/>
        <end position="217"/>
    </location>
</feature>
<dbReference type="Proteomes" id="UP000001947">
    <property type="component" value="Chromosome"/>
</dbReference>
<dbReference type="RefSeq" id="WP_011467739.1">
    <property type="nucleotide sequence ID" value="NC_007912.1"/>
</dbReference>
<dbReference type="EMBL" id="CP000282">
    <property type="protein sequence ID" value="ABD80519.1"/>
    <property type="molecule type" value="Genomic_DNA"/>
</dbReference>
<dbReference type="KEGG" id="sde:Sde_1257"/>